<dbReference type="GO" id="GO:0005886">
    <property type="term" value="C:plasma membrane"/>
    <property type="evidence" value="ECO:0007669"/>
    <property type="project" value="UniProtKB-SubCell"/>
</dbReference>
<evidence type="ECO:0000256" key="5">
    <source>
        <dbReference type="ARBA" id="ARBA00023136"/>
    </source>
</evidence>
<evidence type="ECO:0008006" key="10">
    <source>
        <dbReference type="Google" id="ProtNLM"/>
    </source>
</evidence>
<evidence type="ECO:0000256" key="1">
    <source>
        <dbReference type="ARBA" id="ARBA00004651"/>
    </source>
</evidence>
<evidence type="ECO:0000256" key="3">
    <source>
        <dbReference type="ARBA" id="ARBA00022692"/>
    </source>
</evidence>
<feature type="transmembrane region" description="Helical" evidence="7">
    <location>
        <begin position="314"/>
        <end position="333"/>
    </location>
</feature>
<comment type="caution">
    <text evidence="8">The sequence shown here is derived from an EMBL/GenBank/DDBJ whole genome shotgun (WGS) entry which is preliminary data.</text>
</comment>
<name>A0A1K0FHD2_9ACTN</name>
<feature type="transmembrane region" description="Helical" evidence="7">
    <location>
        <begin position="403"/>
        <end position="426"/>
    </location>
</feature>
<feature type="transmembrane region" description="Helical" evidence="7">
    <location>
        <begin position="345"/>
        <end position="366"/>
    </location>
</feature>
<protein>
    <recommendedName>
        <fullName evidence="10">O-antigen/teichoic acid export membrane protein</fullName>
    </recommendedName>
</protein>
<organism evidence="8 9">
    <name type="scientific">Couchioplanes caeruleus subsp. caeruleus</name>
    <dbReference type="NCBI Taxonomy" id="56427"/>
    <lineage>
        <taxon>Bacteria</taxon>
        <taxon>Bacillati</taxon>
        <taxon>Actinomycetota</taxon>
        <taxon>Actinomycetes</taxon>
        <taxon>Micromonosporales</taxon>
        <taxon>Micromonosporaceae</taxon>
        <taxon>Couchioplanes</taxon>
    </lineage>
</organism>
<dbReference type="AlphaFoldDB" id="A0A1K0FHD2"/>
<feature type="compositionally biased region" description="Low complexity" evidence="6">
    <location>
        <begin position="1"/>
        <end position="17"/>
    </location>
</feature>
<dbReference type="PANTHER" id="PTHR30250">
    <property type="entry name" value="PST FAMILY PREDICTED COLANIC ACID TRANSPORTER"/>
    <property type="match status" value="1"/>
</dbReference>
<sequence>MTDTAAGPLPRTAATAATPPPTGNRRMYGDAMALAGSSSLSAGLGMLFWLVAARAVDPSELGIQTALLSAIIAPAIVIGTGVGDAFVSLLPRAGASRLKILRAGYRQLGLTAAATGLVSGLASATFLPGLRGSVSTVLLVLAGTTLWSYFVVQDCALAAMGRARWLPIENGLVSVCKIGFLPVLALSSAFGPVVVTATLLPALIGVLVMTPRVFRLAAAADETAPAPELAAEAKALAWRLMTAGAMTIGATTLLPFVVTAVAGPAEGAIFALCLAIVQGLDFVPAALGVSLVVHHAGLDDAPFPRVARVVLARTALLVTAGAVVLSLTAPFALPLLGETYAGLDGVTTLAILAGAAIPRTLFIIWAALQRARRNVRPLLRVNAMTVIVLYVSVGLLANRFGGVGAAAGLLIAQVWMTACAALHIVWTQRQGNTGSSRRETA</sequence>
<keyword evidence="4 7" id="KW-1133">Transmembrane helix</keyword>
<dbReference type="EMBL" id="MEIA01000230">
    <property type="protein sequence ID" value="OJF12237.1"/>
    <property type="molecule type" value="Genomic_DNA"/>
</dbReference>
<evidence type="ECO:0000256" key="7">
    <source>
        <dbReference type="SAM" id="Phobius"/>
    </source>
</evidence>
<feature type="transmembrane region" description="Helical" evidence="7">
    <location>
        <begin position="189"/>
        <end position="209"/>
    </location>
</feature>
<feature type="transmembrane region" description="Helical" evidence="7">
    <location>
        <begin position="164"/>
        <end position="183"/>
    </location>
</feature>
<proteinExistence type="predicted"/>
<feature type="transmembrane region" description="Helical" evidence="7">
    <location>
        <begin position="240"/>
        <end position="262"/>
    </location>
</feature>
<evidence type="ECO:0000256" key="4">
    <source>
        <dbReference type="ARBA" id="ARBA00022989"/>
    </source>
</evidence>
<reference evidence="8 9" key="1">
    <citation type="submission" date="2016-09" db="EMBL/GenBank/DDBJ databases">
        <title>Couchioplanes caeruleus draft genome sequence.</title>
        <authorList>
            <person name="Sheehan J."/>
            <person name="Caffrey P."/>
        </authorList>
    </citation>
    <scope>NUCLEOTIDE SEQUENCE [LARGE SCALE GENOMIC DNA]</scope>
    <source>
        <strain evidence="8 9">DSM 43634</strain>
    </source>
</reference>
<feature type="region of interest" description="Disordered" evidence="6">
    <location>
        <begin position="1"/>
        <end position="24"/>
    </location>
</feature>
<dbReference type="RefSeq" id="WP_071807209.1">
    <property type="nucleotide sequence ID" value="NZ_MEIA01000230.1"/>
</dbReference>
<evidence type="ECO:0000256" key="6">
    <source>
        <dbReference type="SAM" id="MobiDB-lite"/>
    </source>
</evidence>
<keyword evidence="3 7" id="KW-0812">Transmembrane</keyword>
<evidence type="ECO:0000256" key="2">
    <source>
        <dbReference type="ARBA" id="ARBA00022475"/>
    </source>
</evidence>
<comment type="subcellular location">
    <subcellularLocation>
        <location evidence="1">Cell membrane</location>
        <topology evidence="1">Multi-pass membrane protein</topology>
    </subcellularLocation>
</comment>
<dbReference type="PANTHER" id="PTHR30250:SF11">
    <property type="entry name" value="O-ANTIGEN TRANSPORTER-RELATED"/>
    <property type="match status" value="1"/>
</dbReference>
<feature type="transmembrane region" description="Helical" evidence="7">
    <location>
        <begin position="268"/>
        <end position="293"/>
    </location>
</feature>
<accession>A0A1K0FHD2</accession>
<dbReference type="InterPro" id="IPR050833">
    <property type="entry name" value="Poly_Biosynth_Transport"/>
</dbReference>
<keyword evidence="2" id="KW-1003">Cell membrane</keyword>
<feature type="transmembrane region" description="Helical" evidence="7">
    <location>
        <begin position="378"/>
        <end position="397"/>
    </location>
</feature>
<keyword evidence="5 7" id="KW-0472">Membrane</keyword>
<evidence type="ECO:0000313" key="8">
    <source>
        <dbReference type="EMBL" id="OJF12237.1"/>
    </source>
</evidence>
<gene>
    <name evidence="8" type="ORF">BG844_21845</name>
</gene>
<feature type="transmembrane region" description="Helical" evidence="7">
    <location>
        <begin position="108"/>
        <end position="127"/>
    </location>
</feature>
<feature type="transmembrane region" description="Helical" evidence="7">
    <location>
        <begin position="133"/>
        <end position="152"/>
    </location>
</feature>
<feature type="transmembrane region" description="Helical" evidence="7">
    <location>
        <begin position="31"/>
        <end position="51"/>
    </location>
</feature>
<evidence type="ECO:0000313" key="9">
    <source>
        <dbReference type="Proteomes" id="UP000182486"/>
    </source>
</evidence>
<feature type="transmembrane region" description="Helical" evidence="7">
    <location>
        <begin position="63"/>
        <end position="87"/>
    </location>
</feature>
<keyword evidence="9" id="KW-1185">Reference proteome</keyword>
<dbReference type="Proteomes" id="UP000182486">
    <property type="component" value="Unassembled WGS sequence"/>
</dbReference>